<organism evidence="2 3">
    <name type="scientific">Aeromonas hydrophila</name>
    <dbReference type="NCBI Taxonomy" id="644"/>
    <lineage>
        <taxon>Bacteria</taxon>
        <taxon>Pseudomonadati</taxon>
        <taxon>Pseudomonadota</taxon>
        <taxon>Gammaproteobacteria</taxon>
        <taxon>Aeromonadales</taxon>
        <taxon>Aeromonadaceae</taxon>
        <taxon>Aeromonas</taxon>
    </lineage>
</organism>
<evidence type="ECO:0000313" key="2">
    <source>
        <dbReference type="EMBL" id="HAT6343003.1"/>
    </source>
</evidence>
<evidence type="ECO:0000256" key="1">
    <source>
        <dbReference type="SAM" id="Phobius"/>
    </source>
</evidence>
<evidence type="ECO:0000313" key="3">
    <source>
        <dbReference type="Proteomes" id="UP000859505"/>
    </source>
</evidence>
<dbReference type="AlphaFoldDB" id="A0AAD3U834"/>
<comment type="caution">
    <text evidence="2">The sequence shown here is derived from an EMBL/GenBank/DDBJ whole genome shotgun (WGS) entry which is preliminary data.</text>
</comment>
<keyword evidence="1" id="KW-1133">Transmembrane helix</keyword>
<feature type="transmembrane region" description="Helical" evidence="1">
    <location>
        <begin position="44"/>
        <end position="65"/>
    </location>
</feature>
<keyword evidence="1" id="KW-0812">Transmembrane</keyword>
<keyword evidence="1" id="KW-0472">Membrane</keyword>
<feature type="transmembrane region" description="Helical" evidence="1">
    <location>
        <begin position="371"/>
        <end position="388"/>
    </location>
</feature>
<feature type="transmembrane region" description="Helical" evidence="1">
    <location>
        <begin position="144"/>
        <end position="171"/>
    </location>
</feature>
<dbReference type="NCBIfam" id="NF033860">
    <property type="entry name" value="Wzy_O6_O28"/>
    <property type="match status" value="1"/>
</dbReference>
<feature type="transmembrane region" description="Helical" evidence="1">
    <location>
        <begin position="322"/>
        <end position="341"/>
    </location>
</feature>
<protein>
    <submittedName>
        <fullName evidence="2">Oligosaccharide repeat unit polymerase</fullName>
    </submittedName>
</protein>
<dbReference type="EMBL" id="DACTUL010000003">
    <property type="protein sequence ID" value="HAT6343003.1"/>
    <property type="molecule type" value="Genomic_DNA"/>
</dbReference>
<reference evidence="2" key="2">
    <citation type="submission" date="2020-01" db="EMBL/GenBank/DDBJ databases">
        <authorList>
            <consortium name="NCBI Pathogen Detection Project"/>
        </authorList>
    </citation>
    <scope>NUCLEOTIDE SEQUENCE</scope>
    <source>
        <strain evidence="2">OLC2673_Aeromonas</strain>
    </source>
</reference>
<name>A0AAD3U834_AERHY</name>
<proteinExistence type="predicted"/>
<gene>
    <name evidence="2" type="primary">wzy</name>
    <name evidence="2" type="ORF">JAJ28_000686</name>
</gene>
<accession>A0AAD3U834</accession>
<dbReference type="Proteomes" id="UP000859505">
    <property type="component" value="Unassembled WGS sequence"/>
</dbReference>
<sequence>MKVNPFYLLLVLYVISNFWAVIKGSVDGGLMLEGEFFKINPSSLFVAFLIQCSILLLFYICYKILYRTSIKKVPIELNDRSGCFLLFLQVAFMAFNVHEGINIAGAGTTIEGGSVLNYLFVILQPDLIFTIVSILLVSNKLFFLNVIVFFVSMFLRGWMGGVFIVFFLVLVRFYPVRLSTRSALTILFSFIILMALMPYIIYAKWSMRSGDGLLDFYLMLPNILDLIDYNSTIDYLLNRFQHVGHVAIIYEDSSNVFNFYQLGKFDSFWLDGLPQYIFMKLFGLDFYRLNSFMVEYFFGVSNPTWNTNPGLAGWFAFLQEKIIYVFLYLIFCFLLPLYFIAKFGGAKLLLLFSCFAVLYLFHGWFGAYFNFMIYCVFIVFILTSKLQNSK</sequence>
<reference evidence="2" key="1">
    <citation type="journal article" date="2018" name="Genome Biol.">
        <title>SKESA: strategic k-mer extension for scrupulous assemblies.</title>
        <authorList>
            <person name="Souvorov A."/>
            <person name="Agarwala R."/>
            <person name="Lipman D.J."/>
        </authorList>
    </citation>
    <scope>NUCLEOTIDE SEQUENCE</scope>
    <source>
        <strain evidence="2">OLC2673_Aeromonas</strain>
    </source>
</reference>
<feature type="transmembrane region" description="Helical" evidence="1">
    <location>
        <begin position="183"/>
        <end position="202"/>
    </location>
</feature>